<proteinExistence type="predicted"/>
<dbReference type="Pfam" id="PF11213">
    <property type="entry name" value="DUF3006"/>
    <property type="match status" value="1"/>
</dbReference>
<dbReference type="RefSeq" id="WP_245675106.1">
    <property type="nucleotide sequence ID" value="NZ_FNHQ01000012.1"/>
</dbReference>
<evidence type="ECO:0000313" key="1">
    <source>
        <dbReference type="EMBL" id="SDM72470.1"/>
    </source>
</evidence>
<dbReference type="InterPro" id="IPR021377">
    <property type="entry name" value="DUF3006"/>
</dbReference>
<dbReference type="Proteomes" id="UP000199309">
    <property type="component" value="Unassembled WGS sequence"/>
</dbReference>
<reference evidence="1 2" key="1">
    <citation type="submission" date="2016-10" db="EMBL/GenBank/DDBJ databases">
        <authorList>
            <person name="de Groot N.N."/>
        </authorList>
    </citation>
    <scope>NUCLEOTIDE SEQUENCE [LARGE SCALE GENOMIC DNA]</scope>
    <source>
        <strain evidence="1 2">DSM 16981</strain>
    </source>
</reference>
<protein>
    <recommendedName>
        <fullName evidence="3">DUF3006 domain-containing protein</fullName>
    </recommendedName>
</protein>
<dbReference type="STRING" id="349095.SAMN05660299_01432"/>
<name>A0A1G9VK48_9FIRM</name>
<dbReference type="Gene3D" id="6.20.120.50">
    <property type="match status" value="1"/>
</dbReference>
<evidence type="ECO:0000313" key="2">
    <source>
        <dbReference type="Proteomes" id="UP000199309"/>
    </source>
</evidence>
<evidence type="ECO:0008006" key="3">
    <source>
        <dbReference type="Google" id="ProtNLM"/>
    </source>
</evidence>
<organism evidence="1 2">
    <name type="scientific">Megasphaera paucivorans</name>
    <dbReference type="NCBI Taxonomy" id="349095"/>
    <lineage>
        <taxon>Bacteria</taxon>
        <taxon>Bacillati</taxon>
        <taxon>Bacillota</taxon>
        <taxon>Negativicutes</taxon>
        <taxon>Veillonellales</taxon>
        <taxon>Veillonellaceae</taxon>
        <taxon>Megasphaera</taxon>
    </lineage>
</organism>
<dbReference type="EMBL" id="FNHQ01000012">
    <property type="protein sequence ID" value="SDM72470.1"/>
    <property type="molecule type" value="Genomic_DNA"/>
</dbReference>
<gene>
    <name evidence="1" type="ORF">SAMN05660299_01432</name>
</gene>
<dbReference type="AlphaFoldDB" id="A0A1G9VK48"/>
<keyword evidence="2" id="KW-1185">Reference proteome</keyword>
<sequence>MKLIGSIDRITEQDAYIIVDDAAEHEIRIPLACLPQGADEGMAYTLEIIRNKEAEKEMQEEIELLHRQV</sequence>
<accession>A0A1G9VK48</accession>